<feature type="compositionally biased region" description="Polar residues" evidence="1">
    <location>
        <begin position="277"/>
        <end position="292"/>
    </location>
</feature>
<dbReference type="RefSeq" id="WP_139065771.1">
    <property type="nucleotide sequence ID" value="NZ_CP040812.1"/>
</dbReference>
<feature type="region of interest" description="Disordered" evidence="1">
    <location>
        <begin position="273"/>
        <end position="292"/>
    </location>
</feature>
<evidence type="ECO:0000313" key="2">
    <source>
        <dbReference type="EMBL" id="QCY69201.1"/>
    </source>
</evidence>
<organism evidence="2 3">
    <name type="scientific">Antarcticibacterium flavum</name>
    <dbReference type="NCBI Taxonomy" id="2058175"/>
    <lineage>
        <taxon>Bacteria</taxon>
        <taxon>Pseudomonadati</taxon>
        <taxon>Bacteroidota</taxon>
        <taxon>Flavobacteriia</taxon>
        <taxon>Flavobacteriales</taxon>
        <taxon>Flavobacteriaceae</taxon>
        <taxon>Antarcticibacterium</taxon>
    </lineage>
</organism>
<proteinExistence type="predicted"/>
<name>A0A5B7X3F1_9FLAO</name>
<keyword evidence="3" id="KW-1185">Reference proteome</keyword>
<dbReference type="EMBL" id="CP040812">
    <property type="protein sequence ID" value="QCY69201.1"/>
    <property type="molecule type" value="Genomic_DNA"/>
</dbReference>
<gene>
    <name evidence="2" type="ORF">FHG64_07170</name>
</gene>
<sequence length="292" mass="33278">MKTLYFTILFLFSLQFIHGQHINSYRYVVIPAEFDFQKETNQYQLNELLKFLFEREGFEAYLDNETFPAALSSGPCKALRARVKDDSGMFRTRLAIELRDCNNNEVFITPEGVSKLKDYQQAYHEALREAFTAISNLNYKYAQEENVVEVTAVPPVEEEKIVEVTAVPPVDNEKEVTGEVERELPVETKDPVAVEGTKTKENDGMEARRLLFQKEGSEFFLEKTPSGYNLYQKGMSEPFASLVKSSARDSYLYTSVTAKGMANFDNKGNLTVEVLDPQSNSPKTTVYSKQDQ</sequence>
<dbReference type="Proteomes" id="UP000309016">
    <property type="component" value="Chromosome"/>
</dbReference>
<dbReference type="OrthoDB" id="1274006at2"/>
<reference evidence="2 3" key="1">
    <citation type="submission" date="2019-06" db="EMBL/GenBank/DDBJ databases">
        <title>Complete genome sequence of Antarcticibacterium flavum KCTC 52984T from an Antarctic marine sediment.</title>
        <authorList>
            <person name="Lee Y.M."/>
            <person name="Shin S.C."/>
        </authorList>
    </citation>
    <scope>NUCLEOTIDE SEQUENCE [LARGE SCALE GENOMIC DNA]</scope>
    <source>
        <strain evidence="2 3">KCTC 52984</strain>
    </source>
</reference>
<dbReference type="AlphaFoldDB" id="A0A5B7X3F1"/>
<evidence type="ECO:0000313" key="3">
    <source>
        <dbReference type="Proteomes" id="UP000309016"/>
    </source>
</evidence>
<protein>
    <submittedName>
        <fullName evidence="2">Uncharacterized protein</fullName>
    </submittedName>
</protein>
<accession>A0A5B7X3F1</accession>
<evidence type="ECO:0000256" key="1">
    <source>
        <dbReference type="SAM" id="MobiDB-lite"/>
    </source>
</evidence>
<dbReference type="KEGG" id="afla:FHG64_07170"/>